<sequence length="313" mass="33970">MKKFWSIFMAMLLATGLLAACGQDDKEPQTQDETKVESQEEVAAFPVTVADSLGREITLEKTPEKIVSLIPSNTEILFALGLGNEVVAVTDNDDYPPEVADKEKVGGYELDIEKVISLQPDIVFAHGMNTEQAAVEQLEAAGVTVFVVKNASTFEETYTTIQEIGKLTGKVEEAQKIEEAIQTKLAELQAKVEGQEEKSAFVVVGATPDIYAVGQNTFMNEMLQTINVKNAVEADGWPMYSAEDFVASNPSTILVTYADDVNTILNNPAFAEMDAVKNGAVYAIDDATTNRQGPRIADGVESIAKAIYPDLFK</sequence>
<dbReference type="EMBL" id="CP137624">
    <property type="protein sequence ID" value="WPK12561.1"/>
    <property type="molecule type" value="Genomic_DNA"/>
</dbReference>
<protein>
    <submittedName>
        <fullName evidence="6">ABC transporter substrate-binding protein</fullName>
    </submittedName>
</protein>
<dbReference type="NCBIfam" id="NF038402">
    <property type="entry name" value="TroA_like"/>
    <property type="match status" value="1"/>
</dbReference>
<accession>A0ABZ0RZX9</accession>
<dbReference type="Proteomes" id="UP001322664">
    <property type="component" value="Chromosome"/>
</dbReference>
<dbReference type="InterPro" id="IPR054828">
    <property type="entry name" value="Vit_B12_bind_prot"/>
</dbReference>
<evidence type="ECO:0000256" key="2">
    <source>
        <dbReference type="ARBA" id="ARBA00022729"/>
    </source>
</evidence>
<name>A0ABZ0RZX9_9BACI</name>
<keyword evidence="3" id="KW-0175">Coiled coil</keyword>
<feature type="chain" id="PRO_5045466971" evidence="4">
    <location>
        <begin position="20"/>
        <end position="313"/>
    </location>
</feature>
<dbReference type="PANTHER" id="PTHR30535">
    <property type="entry name" value="VITAMIN B12-BINDING PROTEIN"/>
    <property type="match status" value="1"/>
</dbReference>
<dbReference type="RefSeq" id="WP_319837270.1">
    <property type="nucleotide sequence ID" value="NZ_CP137624.1"/>
</dbReference>
<dbReference type="PROSITE" id="PS50983">
    <property type="entry name" value="FE_B12_PBP"/>
    <property type="match status" value="1"/>
</dbReference>
<reference evidence="6 7" key="1">
    <citation type="submission" date="2023-09" db="EMBL/GenBank/DDBJ databases">
        <authorList>
            <person name="Page C.A."/>
            <person name="Perez-Diaz I.M."/>
        </authorList>
    </citation>
    <scope>NUCLEOTIDE SEQUENCE [LARGE SCALE GENOMIC DNA]</scope>
    <source>
        <strain evidence="6 7">Ll15</strain>
    </source>
</reference>
<dbReference type="PANTHER" id="PTHR30535:SF34">
    <property type="entry name" value="MOLYBDATE-BINDING PROTEIN MOLA"/>
    <property type="match status" value="1"/>
</dbReference>
<feature type="coiled-coil region" evidence="3">
    <location>
        <begin position="171"/>
        <end position="198"/>
    </location>
</feature>
<dbReference type="InterPro" id="IPR050902">
    <property type="entry name" value="ABC_Transporter_SBP"/>
</dbReference>
<dbReference type="Gene3D" id="3.40.50.1980">
    <property type="entry name" value="Nitrogenase molybdenum iron protein domain"/>
    <property type="match status" value="2"/>
</dbReference>
<feature type="signal peptide" evidence="4">
    <location>
        <begin position="1"/>
        <end position="19"/>
    </location>
</feature>
<proteinExistence type="inferred from homology"/>
<keyword evidence="2 4" id="KW-0732">Signal</keyword>
<dbReference type="SUPFAM" id="SSF53807">
    <property type="entry name" value="Helical backbone' metal receptor"/>
    <property type="match status" value="1"/>
</dbReference>
<dbReference type="Pfam" id="PF01497">
    <property type="entry name" value="Peripla_BP_2"/>
    <property type="match status" value="1"/>
</dbReference>
<dbReference type="InterPro" id="IPR002491">
    <property type="entry name" value="ABC_transptr_periplasmic_BD"/>
</dbReference>
<dbReference type="CDD" id="cd01143">
    <property type="entry name" value="YvrC"/>
    <property type="match status" value="1"/>
</dbReference>
<organism evidence="6 7">
    <name type="scientific">Lysinibacillus louembei</name>
    <dbReference type="NCBI Taxonomy" id="1470088"/>
    <lineage>
        <taxon>Bacteria</taxon>
        <taxon>Bacillati</taxon>
        <taxon>Bacillota</taxon>
        <taxon>Bacilli</taxon>
        <taxon>Bacillales</taxon>
        <taxon>Bacillaceae</taxon>
        <taxon>Lysinibacillus</taxon>
    </lineage>
</organism>
<evidence type="ECO:0000313" key="7">
    <source>
        <dbReference type="Proteomes" id="UP001322664"/>
    </source>
</evidence>
<dbReference type="PROSITE" id="PS51257">
    <property type="entry name" value="PROKAR_LIPOPROTEIN"/>
    <property type="match status" value="1"/>
</dbReference>
<evidence type="ECO:0000256" key="3">
    <source>
        <dbReference type="SAM" id="Coils"/>
    </source>
</evidence>
<keyword evidence="7" id="KW-1185">Reference proteome</keyword>
<gene>
    <name evidence="6" type="ORF">R6U77_02355</name>
</gene>
<evidence type="ECO:0000259" key="5">
    <source>
        <dbReference type="PROSITE" id="PS50983"/>
    </source>
</evidence>
<comment type="similarity">
    <text evidence="1">Belongs to the bacterial solute-binding protein 8 family.</text>
</comment>
<feature type="domain" description="Fe/B12 periplasmic-binding" evidence="5">
    <location>
        <begin position="65"/>
        <end position="311"/>
    </location>
</feature>
<evidence type="ECO:0000256" key="4">
    <source>
        <dbReference type="SAM" id="SignalP"/>
    </source>
</evidence>
<evidence type="ECO:0000313" key="6">
    <source>
        <dbReference type="EMBL" id="WPK12561.1"/>
    </source>
</evidence>
<evidence type="ECO:0000256" key="1">
    <source>
        <dbReference type="ARBA" id="ARBA00008814"/>
    </source>
</evidence>